<comment type="caution">
    <text evidence="2">The sequence shown here is derived from an EMBL/GenBank/DDBJ whole genome shotgun (WGS) entry which is preliminary data.</text>
</comment>
<proteinExistence type="predicted"/>
<keyword evidence="3" id="KW-1185">Reference proteome</keyword>
<accession>A0A9W5WTM7</accession>
<dbReference type="EMBL" id="BLIY01000003">
    <property type="protein sequence ID" value="GFE53055.1"/>
    <property type="molecule type" value="Genomic_DNA"/>
</dbReference>
<evidence type="ECO:0000256" key="1">
    <source>
        <dbReference type="SAM" id="SignalP"/>
    </source>
</evidence>
<gene>
    <name evidence="2" type="ORF">BaOVIS_004590</name>
</gene>
<feature type="chain" id="PRO_5040835470" evidence="1">
    <location>
        <begin position="21"/>
        <end position="880"/>
    </location>
</feature>
<reference evidence="2" key="1">
    <citation type="submission" date="2019-12" db="EMBL/GenBank/DDBJ databases">
        <title>Genome sequence of Babesia ovis.</title>
        <authorList>
            <person name="Yamagishi J."/>
            <person name="Sevinc F."/>
            <person name="Xuan X."/>
        </authorList>
    </citation>
    <scope>NUCLEOTIDE SEQUENCE</scope>
    <source>
        <strain evidence="2">Selcuk</strain>
    </source>
</reference>
<protein>
    <submittedName>
        <fullName evidence="2">Glutathione reductase, putative</fullName>
    </submittedName>
</protein>
<name>A0A9W5WTM7_BABOV</name>
<dbReference type="OrthoDB" id="363996at2759"/>
<feature type="signal peptide" evidence="1">
    <location>
        <begin position="1"/>
        <end position="20"/>
    </location>
</feature>
<dbReference type="Proteomes" id="UP001057455">
    <property type="component" value="Unassembled WGS sequence"/>
</dbReference>
<evidence type="ECO:0000313" key="2">
    <source>
        <dbReference type="EMBL" id="GFE53055.1"/>
    </source>
</evidence>
<organism evidence="2 3">
    <name type="scientific">Babesia ovis</name>
    <dbReference type="NCBI Taxonomy" id="5869"/>
    <lineage>
        <taxon>Eukaryota</taxon>
        <taxon>Sar</taxon>
        <taxon>Alveolata</taxon>
        <taxon>Apicomplexa</taxon>
        <taxon>Aconoidasida</taxon>
        <taxon>Piroplasmida</taxon>
        <taxon>Babesiidae</taxon>
        <taxon>Babesia</taxon>
    </lineage>
</organism>
<evidence type="ECO:0000313" key="3">
    <source>
        <dbReference type="Proteomes" id="UP001057455"/>
    </source>
</evidence>
<keyword evidence="1" id="KW-0732">Signal</keyword>
<dbReference type="AlphaFoldDB" id="A0A9W5WTM7"/>
<sequence>MNALGIVAAFAALFVQYVSSSCTKFIPVDISTGKTKTYMRRVESDNVYSMVPLNGTCIGDVLNHGTLITDYPEGIMSSRKVTVYVYEKTDPWTGPFEPAVDEDSLFQVVEVESIYKNVPIRQRFVMSSDGTYQEVNYEFQDMDICSDNLNDFVAEKPRKTHSGGVIVKYFANTFKRIGAVKCGEHVLLERDDSIFMRYADRVNNAWDIITVPVVGKMFTTSFFPVAWEECPYRILDKGSTYLDVSLIPKTKYDDILASCGEKCLFFDGCSNPERRFVDVVDNSDVISMGAKTHCVNVKLQTVGEERYLAIYSQMLDGNFETAYYVSQEGGRFVPHKPKPINLELTSEKVDENIQVSEADGVKTYTIPSPNNLKYTIGAVTYKNEVLVGKSFIENPENLPYTVYERKVVVDNGYTTIRTVTNMNPSTEVTYITNNEGVWSYTPKTLDVDLAKLNTKDPMFNITQVTDGEYQIEAADPRTNIGTVKYKGQIVHRSHPNVLKTGLLYRGGEIAVTSLYSDMQVVKTKYLYIQGSIDDDENRFVEQYKEPLTLQLEQLLGNELPEYFCTEPHGKYTKVFVCQDEFGQTLGEVNFLDQQIVPTHRYFKSREVYVSSEYFLDNVLVKSISDDGTIVIDSFTTTPSSSALSFNRHTKQPIPVDISPTVAPHKAISRIQDGHNFYYHIKPEYSINYRIGEVTYHGKSIKADDDSAASRNVRVTVESVPNGQKTIYIGIADAGHFGHKSYMLTGDAELHDVKEVQRKPVDLDISFRGEHNPAIAIGITSDTLSFTVPWTHACEYTLANVVCTGDKGTVYKLYSDLQLDEMPEVRVRSLNEGSKAIVSITPSKGAAMYTDIQTTDKGGLKVKEMKANQTDGLFVSYYGQL</sequence>